<keyword evidence="3" id="KW-1185">Reference proteome</keyword>
<evidence type="ECO:0000313" key="2">
    <source>
        <dbReference type="EMBL" id="GAA0629492.1"/>
    </source>
</evidence>
<sequence>MTLTVTLIIAGAVLALAVFAGWRGALPSNPAKGVRMVPWRLIMLMSGAALMLLLIHAATLLGMPQRPY</sequence>
<organism evidence="2 3">
    <name type="scientific">Brevundimonas kwangchunensis</name>
    <dbReference type="NCBI Taxonomy" id="322163"/>
    <lineage>
        <taxon>Bacteria</taxon>
        <taxon>Pseudomonadati</taxon>
        <taxon>Pseudomonadota</taxon>
        <taxon>Alphaproteobacteria</taxon>
        <taxon>Caulobacterales</taxon>
        <taxon>Caulobacteraceae</taxon>
        <taxon>Brevundimonas</taxon>
    </lineage>
</organism>
<keyword evidence="1" id="KW-0472">Membrane</keyword>
<name>A0ABN1H5T1_9CAUL</name>
<reference evidence="2 3" key="1">
    <citation type="journal article" date="2019" name="Int. J. Syst. Evol. Microbiol.">
        <title>The Global Catalogue of Microorganisms (GCM) 10K type strain sequencing project: providing services to taxonomists for standard genome sequencing and annotation.</title>
        <authorList>
            <consortium name="The Broad Institute Genomics Platform"/>
            <consortium name="The Broad Institute Genome Sequencing Center for Infectious Disease"/>
            <person name="Wu L."/>
            <person name="Ma J."/>
        </authorList>
    </citation>
    <scope>NUCLEOTIDE SEQUENCE [LARGE SCALE GENOMIC DNA]</scope>
    <source>
        <strain evidence="2 3">JCM 12928</strain>
    </source>
</reference>
<proteinExistence type="predicted"/>
<evidence type="ECO:0008006" key="4">
    <source>
        <dbReference type="Google" id="ProtNLM"/>
    </source>
</evidence>
<dbReference type="Proteomes" id="UP001501352">
    <property type="component" value="Unassembled WGS sequence"/>
</dbReference>
<evidence type="ECO:0000313" key="3">
    <source>
        <dbReference type="Proteomes" id="UP001501352"/>
    </source>
</evidence>
<comment type="caution">
    <text evidence="2">The sequence shown here is derived from an EMBL/GenBank/DDBJ whole genome shotgun (WGS) entry which is preliminary data.</text>
</comment>
<dbReference type="RefSeq" id="WP_343794686.1">
    <property type="nucleotide sequence ID" value="NZ_BAAAGA010000008.1"/>
</dbReference>
<accession>A0ABN1H5T1</accession>
<protein>
    <recommendedName>
        <fullName evidence="4">DUF2909 domain-containing protein</fullName>
    </recommendedName>
</protein>
<keyword evidence="1" id="KW-1133">Transmembrane helix</keyword>
<feature type="transmembrane region" description="Helical" evidence="1">
    <location>
        <begin position="41"/>
        <end position="63"/>
    </location>
</feature>
<evidence type="ECO:0000256" key="1">
    <source>
        <dbReference type="SAM" id="Phobius"/>
    </source>
</evidence>
<dbReference type="EMBL" id="BAAAGA010000008">
    <property type="protein sequence ID" value="GAA0629492.1"/>
    <property type="molecule type" value="Genomic_DNA"/>
</dbReference>
<keyword evidence="1" id="KW-0812">Transmembrane</keyword>
<gene>
    <name evidence="2" type="ORF">GCM10009422_28690</name>
</gene>